<dbReference type="Pfam" id="PF13041">
    <property type="entry name" value="PPR_2"/>
    <property type="match status" value="3"/>
</dbReference>
<dbReference type="FunFam" id="1.25.40.10:FF:000158">
    <property type="entry name" value="pentatricopeptide repeat-containing protein At2g33680"/>
    <property type="match status" value="1"/>
</dbReference>
<dbReference type="Pfam" id="PF01535">
    <property type="entry name" value="PPR"/>
    <property type="match status" value="6"/>
</dbReference>
<dbReference type="InterPro" id="IPR046848">
    <property type="entry name" value="E_motif"/>
</dbReference>
<feature type="repeat" description="PPR" evidence="3">
    <location>
        <begin position="239"/>
        <end position="273"/>
    </location>
</feature>
<evidence type="ECO:0000256" key="4">
    <source>
        <dbReference type="SAM" id="MobiDB-lite"/>
    </source>
</evidence>
<feature type="repeat" description="PPR" evidence="3">
    <location>
        <begin position="589"/>
        <end position="623"/>
    </location>
</feature>
<evidence type="ECO:0000313" key="6">
    <source>
        <dbReference type="Proteomes" id="UP000504607"/>
    </source>
</evidence>
<dbReference type="Proteomes" id="UP000504607">
    <property type="component" value="Unplaced"/>
</dbReference>
<gene>
    <name evidence="7" type="primary">LOC105061010</name>
</gene>
<dbReference type="GO" id="GO:0003723">
    <property type="term" value="F:RNA binding"/>
    <property type="evidence" value="ECO:0007669"/>
    <property type="project" value="InterPro"/>
</dbReference>
<dbReference type="GO" id="GO:0008270">
    <property type="term" value="F:zinc ion binding"/>
    <property type="evidence" value="ECO:0007669"/>
    <property type="project" value="InterPro"/>
</dbReference>
<feature type="repeat" description="PPR" evidence="3">
    <location>
        <begin position="482"/>
        <end position="516"/>
    </location>
</feature>
<dbReference type="InterPro" id="IPR002885">
    <property type="entry name" value="PPR_rpt"/>
</dbReference>
<proteinExistence type="inferred from homology"/>
<dbReference type="FunFam" id="1.25.40.10:FF:000073">
    <property type="entry name" value="Pentatricopeptide repeat-containing protein chloroplastic"/>
    <property type="match status" value="1"/>
</dbReference>
<evidence type="ECO:0000259" key="5">
    <source>
        <dbReference type="Pfam" id="PF14432"/>
    </source>
</evidence>
<dbReference type="InParanoid" id="A0A6I9SHM5"/>
<evidence type="ECO:0000256" key="1">
    <source>
        <dbReference type="ARBA" id="ARBA00022737"/>
    </source>
</evidence>
<protein>
    <submittedName>
        <fullName evidence="7">LOW QUALITY PROTEIN: pentatricopeptide repeat-containing protein At3g24000, mitochondrial</fullName>
    </submittedName>
</protein>
<dbReference type="FunFam" id="1.25.40.10:FF:000205">
    <property type="entry name" value="Pentatricopeptide repeat-containing protein, mitochondrial"/>
    <property type="match status" value="1"/>
</dbReference>
<evidence type="ECO:0000313" key="7">
    <source>
        <dbReference type="RefSeq" id="XP_010943222.2"/>
    </source>
</evidence>
<organism evidence="6 7">
    <name type="scientific">Elaeis guineensis var. tenera</name>
    <name type="common">Oil palm</name>
    <dbReference type="NCBI Taxonomy" id="51953"/>
    <lineage>
        <taxon>Eukaryota</taxon>
        <taxon>Viridiplantae</taxon>
        <taxon>Streptophyta</taxon>
        <taxon>Embryophyta</taxon>
        <taxon>Tracheophyta</taxon>
        <taxon>Spermatophyta</taxon>
        <taxon>Magnoliopsida</taxon>
        <taxon>Liliopsida</taxon>
        <taxon>Arecaceae</taxon>
        <taxon>Arecoideae</taxon>
        <taxon>Cocoseae</taxon>
        <taxon>Elaeidinae</taxon>
        <taxon>Elaeis</taxon>
    </lineage>
</organism>
<dbReference type="GO" id="GO:0005739">
    <property type="term" value="C:mitochondrion"/>
    <property type="evidence" value="ECO:0007669"/>
    <property type="project" value="UniProtKB-ARBA"/>
</dbReference>
<keyword evidence="1" id="KW-0677">Repeat</keyword>
<keyword evidence="6" id="KW-1185">Reference proteome</keyword>
<dbReference type="Pfam" id="PF20431">
    <property type="entry name" value="E_motif"/>
    <property type="match status" value="1"/>
</dbReference>
<dbReference type="SUPFAM" id="SSF48452">
    <property type="entry name" value="TPR-like"/>
    <property type="match status" value="1"/>
</dbReference>
<dbReference type="AlphaFoldDB" id="A0A6I9SHM5"/>
<name>A0A6I9SHM5_ELAGV</name>
<accession>A0A6I9SHM5</accession>
<dbReference type="PROSITE" id="PS51375">
    <property type="entry name" value="PPR"/>
    <property type="match status" value="6"/>
</dbReference>
<feature type="region of interest" description="Disordered" evidence="4">
    <location>
        <begin position="36"/>
        <end position="61"/>
    </location>
</feature>
<feature type="repeat" description="PPR" evidence="3">
    <location>
        <begin position="64"/>
        <end position="98"/>
    </location>
</feature>
<dbReference type="PANTHER" id="PTHR47926">
    <property type="entry name" value="PENTATRICOPEPTIDE REPEAT-CONTAINING PROTEIN"/>
    <property type="match status" value="1"/>
</dbReference>
<dbReference type="Gene3D" id="1.25.40.10">
    <property type="entry name" value="Tetratricopeptide repeat domain"/>
    <property type="match status" value="6"/>
</dbReference>
<dbReference type="OrthoDB" id="766960at2759"/>
<dbReference type="NCBIfam" id="TIGR00756">
    <property type="entry name" value="PPR"/>
    <property type="match status" value="5"/>
</dbReference>
<evidence type="ECO:0000256" key="2">
    <source>
        <dbReference type="ARBA" id="ARBA00061659"/>
    </source>
</evidence>
<dbReference type="KEGG" id="egu:105061010"/>
<dbReference type="InterPro" id="IPR011990">
    <property type="entry name" value="TPR-like_helical_dom_sf"/>
</dbReference>
<dbReference type="InterPro" id="IPR046960">
    <property type="entry name" value="PPR_At4g14850-like_plant"/>
</dbReference>
<dbReference type="Pfam" id="PF14432">
    <property type="entry name" value="DYW_deaminase"/>
    <property type="match status" value="1"/>
</dbReference>
<dbReference type="GO" id="GO:0099402">
    <property type="term" value="P:plant organ development"/>
    <property type="evidence" value="ECO:0007669"/>
    <property type="project" value="UniProtKB-ARBA"/>
</dbReference>
<dbReference type="InterPro" id="IPR032867">
    <property type="entry name" value="DYW_dom"/>
</dbReference>
<dbReference type="PANTHER" id="PTHR47926:SF522">
    <property type="entry name" value="TETRATRICOPEPTIDE REPEAT-LIKE SUPERFAMILY PROTEIN"/>
    <property type="match status" value="1"/>
</dbReference>
<feature type="domain" description="DYW" evidence="5">
    <location>
        <begin position="810"/>
        <end position="850"/>
    </location>
</feature>
<evidence type="ECO:0000256" key="3">
    <source>
        <dbReference type="PROSITE-ProRule" id="PRU00708"/>
    </source>
</evidence>
<comment type="similarity">
    <text evidence="2">Belongs to the PPR family. PCMP-E subfamily.</text>
</comment>
<feature type="repeat" description="PPR" evidence="3">
    <location>
        <begin position="732"/>
        <end position="766"/>
    </location>
</feature>
<dbReference type="RefSeq" id="XP_010943222.2">
    <property type="nucleotide sequence ID" value="XM_010944920.3"/>
</dbReference>
<sequence>MALLSSPISCTNQPLPFLTPCQSPRAQAQPTVHVRIPSTNSDSQDDPNAPHQMFDKMPDRHSYASRSSTSLILAHTKRGEFSRAFELFTKMSRSGGTPDEFALGSLLKASSGLSDVSLGEQLHAKSIRAGLASEPGVRTSLITMYSSNELLEEARQVFDEAPLDHEADVPTWNSILSAYVFHGWYMECFLLFAGMLELAQLNPTEATYAIMINACTSSKEVGIGKALHAMIVKDQILNKIKMHNSLITMYSKCGLLEDAKKVFKAMDGTNVVSWNAMISGLEQHGECENSIELFRRLTGFEGRVLVRPNRITFLSVLNAISTALAFKLGREVHAKMIRSGLEFETSIGNSLITMYGKCGEVAKGRLVFERLTSRDVITWNSMLAGCAQNDQFKSCCVLFREMQSQENKPDIHTLIILLGGLSSDLLVATSCRLGRQIHAYILRRAIPRELLPSGYNAVITMYAKSDRLGDAEKVFKGMDEQDTYTWNAMIDGYSTNGYFDDALTFFVDMHEQGLQPNHSTLSLLLAACSGLASIELGKQLHAFTIKHCLHHCNSHPTLLSINNALISMYSKCGSICDAEKVFKRITRKDVFSWTSMITGYAHHGMASESLQHFGRMTRDGVRPNSVTFLGLLSACAHAGLVKEGMHYFALMRKESDTKPRLEHYACMVDLFGRAGQFKTAQAIIWDGISCLRLQHNSSLCLWKVLLGTCHAHKQLDLGVHVATKILELEPDDETTYVLLSNLYASFGLWEDAISVRSMMRERGLKKEAGCSWVGVENRMHVFVAGDGCHPNRKAIYKELEELDEKCRAIGYVPMTESVLHDVDEAQKELILSCHSEKLAVSFVVLQTGQGRE</sequence>
<dbReference type="GO" id="GO:0009451">
    <property type="term" value="P:RNA modification"/>
    <property type="evidence" value="ECO:0007669"/>
    <property type="project" value="InterPro"/>
</dbReference>
<feature type="repeat" description="PPR" evidence="3">
    <location>
        <begin position="375"/>
        <end position="409"/>
    </location>
</feature>
<reference evidence="7" key="1">
    <citation type="submission" date="2025-08" db="UniProtKB">
        <authorList>
            <consortium name="RefSeq"/>
        </authorList>
    </citation>
    <scope>IDENTIFICATION</scope>
</reference>